<dbReference type="UniPathway" id="UPA00035">
    <property type="reaction ID" value="UER00041"/>
</dbReference>
<feature type="binding site" evidence="9">
    <location>
        <begin position="103"/>
        <end position="104"/>
    </location>
    <ligand>
        <name>5-phospho-alpha-D-ribose 1-diphosphate</name>
        <dbReference type="ChEBI" id="CHEBI:58017"/>
    </ligand>
</feature>
<dbReference type="Pfam" id="PF02885">
    <property type="entry name" value="Glycos_trans_3N"/>
    <property type="match status" value="1"/>
</dbReference>
<dbReference type="GO" id="GO:0004048">
    <property type="term" value="F:anthranilate phosphoribosyltransferase activity"/>
    <property type="evidence" value="ECO:0007669"/>
    <property type="project" value="UniProtKB-UniRule"/>
</dbReference>
<evidence type="ECO:0000259" key="11">
    <source>
        <dbReference type="Pfam" id="PF02885"/>
    </source>
</evidence>
<dbReference type="KEGG" id="saca:FFV09_00715"/>
<feature type="binding site" evidence="9">
    <location>
        <position position="100"/>
    </location>
    <ligand>
        <name>5-phospho-alpha-D-ribose 1-diphosphate</name>
        <dbReference type="ChEBI" id="CHEBI:58017"/>
    </ligand>
</feature>
<evidence type="ECO:0000313" key="13">
    <source>
        <dbReference type="Proteomes" id="UP000316968"/>
    </source>
</evidence>
<dbReference type="GO" id="GO:0005829">
    <property type="term" value="C:cytosol"/>
    <property type="evidence" value="ECO:0007669"/>
    <property type="project" value="TreeGrafter"/>
</dbReference>
<keyword evidence="2 9" id="KW-0028">Amino-acid biosynthesis</keyword>
<keyword evidence="6 9" id="KW-0057">Aromatic amino acid biosynthesis</keyword>
<dbReference type="EMBL" id="CP041217">
    <property type="protein sequence ID" value="QDH19504.1"/>
    <property type="molecule type" value="Genomic_DNA"/>
</dbReference>
<keyword evidence="4 9" id="KW-0808">Transferase</keyword>
<proteinExistence type="inferred from homology"/>
<evidence type="ECO:0000256" key="3">
    <source>
        <dbReference type="ARBA" id="ARBA00022676"/>
    </source>
</evidence>
<dbReference type="InterPro" id="IPR017459">
    <property type="entry name" value="Glycosyl_Trfase_fam3_N_dom"/>
</dbReference>
<dbReference type="Gene3D" id="3.40.1030.10">
    <property type="entry name" value="Nucleoside phosphorylase/phosphoribosyltransferase catalytic domain"/>
    <property type="match status" value="1"/>
</dbReference>
<dbReference type="GO" id="GO:0000162">
    <property type="term" value="P:L-tryptophan biosynthetic process"/>
    <property type="evidence" value="ECO:0007669"/>
    <property type="project" value="UniProtKB-UniRule"/>
</dbReference>
<comment type="subunit">
    <text evidence="9">Homodimer.</text>
</comment>
<evidence type="ECO:0000256" key="5">
    <source>
        <dbReference type="ARBA" id="ARBA00022822"/>
    </source>
</evidence>
<reference evidence="12 13" key="1">
    <citation type="submission" date="2019-06" db="EMBL/GenBank/DDBJ databases">
        <title>Saccharibacillus brassicae sp. nov., an endophytic bacterium isolated from Chinese cabbage seeds (Brassica pekinensis).</title>
        <authorList>
            <person name="Jiang L."/>
            <person name="Lee J."/>
            <person name="Kim S.W."/>
        </authorList>
    </citation>
    <scope>NUCLEOTIDE SEQUENCE [LARGE SCALE GENOMIC DNA]</scope>
    <source>
        <strain evidence="13">KCTC 43072 / ATSA2</strain>
    </source>
</reference>
<dbReference type="PANTHER" id="PTHR43285:SF2">
    <property type="entry name" value="ANTHRANILATE PHOSPHORIBOSYLTRANSFERASE"/>
    <property type="match status" value="1"/>
</dbReference>
<keyword evidence="3 9" id="KW-0328">Glycosyltransferase</keyword>
<feature type="binding site" evidence="9">
    <location>
        <position position="186"/>
    </location>
    <ligand>
        <name>anthranilate</name>
        <dbReference type="ChEBI" id="CHEBI:16567"/>
        <label>2</label>
    </ligand>
</feature>
<evidence type="ECO:0000313" key="12">
    <source>
        <dbReference type="EMBL" id="QDH19504.1"/>
    </source>
</evidence>
<dbReference type="NCBIfam" id="TIGR01245">
    <property type="entry name" value="trpD"/>
    <property type="match status" value="1"/>
</dbReference>
<dbReference type="InterPro" id="IPR000312">
    <property type="entry name" value="Glycosyl_Trfase_fam3"/>
</dbReference>
<dbReference type="GO" id="GO:0000287">
    <property type="term" value="F:magnesium ion binding"/>
    <property type="evidence" value="ECO:0007669"/>
    <property type="project" value="UniProtKB-UniRule"/>
</dbReference>
<dbReference type="PANTHER" id="PTHR43285">
    <property type="entry name" value="ANTHRANILATE PHOSPHORIBOSYLTRANSFERASE"/>
    <property type="match status" value="1"/>
</dbReference>
<dbReference type="AlphaFoldDB" id="A0A4Y6UR16"/>
<keyword evidence="9" id="KW-0479">Metal-binding</keyword>
<evidence type="ECO:0000256" key="2">
    <source>
        <dbReference type="ARBA" id="ARBA00022605"/>
    </source>
</evidence>
<evidence type="ECO:0000256" key="7">
    <source>
        <dbReference type="ARBA" id="ARBA00052328"/>
    </source>
</evidence>
<feature type="binding site" evidence="9">
    <location>
        <position position="112"/>
    </location>
    <ligand>
        <name>Mg(2+)</name>
        <dbReference type="ChEBI" id="CHEBI:18420"/>
        <label>1</label>
    </ligand>
</feature>
<evidence type="ECO:0000256" key="9">
    <source>
        <dbReference type="HAMAP-Rule" id="MF_00211"/>
    </source>
</evidence>
<dbReference type="SUPFAM" id="SSF47648">
    <property type="entry name" value="Nucleoside phosphorylase/phosphoribosyltransferase N-terminal domain"/>
    <property type="match status" value="1"/>
</dbReference>
<evidence type="ECO:0000259" key="10">
    <source>
        <dbReference type="Pfam" id="PF00591"/>
    </source>
</evidence>
<comment type="catalytic activity">
    <reaction evidence="7 9">
        <text>N-(5-phospho-beta-D-ribosyl)anthranilate + diphosphate = 5-phospho-alpha-D-ribose 1-diphosphate + anthranilate</text>
        <dbReference type="Rhea" id="RHEA:11768"/>
        <dbReference type="ChEBI" id="CHEBI:16567"/>
        <dbReference type="ChEBI" id="CHEBI:18277"/>
        <dbReference type="ChEBI" id="CHEBI:33019"/>
        <dbReference type="ChEBI" id="CHEBI:58017"/>
        <dbReference type="EC" id="2.4.2.18"/>
    </reaction>
</comment>
<dbReference type="EC" id="2.4.2.18" evidence="9"/>
<accession>A0A4Y6UR16</accession>
<comment type="function">
    <text evidence="9">Catalyzes the transfer of the phosphoribosyl group of 5-phosphorylribose-1-pyrophosphate (PRPP) to anthranilate to yield N-(5'-phosphoribosyl)-anthranilate (PRA).</text>
</comment>
<feature type="domain" description="Glycosyl transferase family 3 N-terminal" evidence="11">
    <location>
        <begin position="24"/>
        <end position="84"/>
    </location>
</feature>
<dbReference type="HAMAP" id="MF_00211">
    <property type="entry name" value="TrpD"/>
    <property type="match status" value="1"/>
</dbReference>
<comment type="pathway">
    <text evidence="1 9">Amino-acid biosynthesis; L-tryptophan biosynthesis; L-tryptophan from chorismate: step 2/5.</text>
</comment>
<feature type="binding site" evidence="9">
    <location>
        <begin position="110"/>
        <end position="113"/>
    </location>
    <ligand>
        <name>5-phospho-alpha-D-ribose 1-diphosphate</name>
        <dbReference type="ChEBI" id="CHEBI:58017"/>
    </ligand>
</feature>
<dbReference type="Proteomes" id="UP000316968">
    <property type="component" value="Chromosome"/>
</dbReference>
<dbReference type="OrthoDB" id="9806430at2"/>
<feature type="binding site" evidence="9">
    <location>
        <position position="246"/>
    </location>
    <ligand>
        <name>Mg(2+)</name>
        <dbReference type="ChEBI" id="CHEBI:18420"/>
        <label>2</label>
    </ligand>
</feature>
<sequence>MPTSRTSEPTDNLYPIQPSLSAKEALALASEGSSLTREQARHAMESIMTGAATPAQIGGLLLALRMKGETTEEITGFAEAMRSFSGTVGTSREHLLDTCGTGGSGIHKFNISTASALIAASASVRVAKHGNRSASGRAGSADVLEALGVNIGLSGSQAAECLDRIGICFLFAQTYHPSMKHAAGPRRELGVRTVFNLLGPLTNPAGADRQLLGLYDAGRTEQIARVLGNLGARRAMVVAGLDGLDEISVSGPTRVSELEDGLVRTYEITPEQLGLSRYPLEDILGGDAADNARIIRGVLSGERGARRDIVLANAGACIYTAGEAADLAEGVRMAAQIVDSGQALDKLEQLIRITEECGYVS</sequence>
<comment type="similarity">
    <text evidence="8">In the C-terminal section; belongs to the anthranilate phosphoribosyltransferase family.</text>
</comment>
<feature type="binding site" evidence="9">
    <location>
        <begin position="128"/>
        <end position="136"/>
    </location>
    <ligand>
        <name>5-phospho-alpha-D-ribose 1-diphosphate</name>
        <dbReference type="ChEBI" id="CHEBI:58017"/>
    </ligand>
</feature>
<dbReference type="SUPFAM" id="SSF52418">
    <property type="entry name" value="Nucleoside phosphorylase/phosphoribosyltransferase catalytic domain"/>
    <property type="match status" value="1"/>
</dbReference>
<feature type="binding site" evidence="9">
    <location>
        <position position="140"/>
    </location>
    <ligand>
        <name>5-phospho-alpha-D-ribose 1-diphosphate</name>
        <dbReference type="ChEBI" id="CHEBI:58017"/>
    </ligand>
</feature>
<organism evidence="12 13">
    <name type="scientific">Saccharibacillus brassicae</name>
    <dbReference type="NCBI Taxonomy" id="2583377"/>
    <lineage>
        <taxon>Bacteria</taxon>
        <taxon>Bacillati</taxon>
        <taxon>Bacillota</taxon>
        <taxon>Bacilli</taxon>
        <taxon>Bacillales</taxon>
        <taxon>Paenibacillaceae</taxon>
        <taxon>Saccharibacillus</taxon>
    </lineage>
</organism>
<dbReference type="InterPro" id="IPR005940">
    <property type="entry name" value="Anthranilate_Pribosyl_Tfrase"/>
</dbReference>
<dbReference type="Pfam" id="PF00591">
    <property type="entry name" value="Glycos_transf_3"/>
    <property type="match status" value="1"/>
</dbReference>
<feature type="binding site" evidence="9">
    <location>
        <position position="100"/>
    </location>
    <ligand>
        <name>anthranilate</name>
        <dbReference type="ChEBI" id="CHEBI:16567"/>
        <label>1</label>
    </ligand>
</feature>
<feature type="binding site" evidence="9">
    <location>
        <position position="131"/>
    </location>
    <ligand>
        <name>anthranilate</name>
        <dbReference type="ChEBI" id="CHEBI:16567"/>
        <label>1</label>
    </ligand>
</feature>
<dbReference type="RefSeq" id="WP_141445893.1">
    <property type="nucleotide sequence ID" value="NZ_CP041217.1"/>
</dbReference>
<comment type="caution">
    <text evidence="9">Lacks conserved residue(s) required for the propagation of feature annotation.</text>
</comment>
<dbReference type="FunFam" id="3.40.1030.10:FF:000002">
    <property type="entry name" value="Anthranilate phosphoribosyltransferase"/>
    <property type="match status" value="1"/>
</dbReference>
<keyword evidence="13" id="KW-1185">Reference proteome</keyword>
<comment type="similarity">
    <text evidence="9">Belongs to the anthranilate phosphoribosyltransferase family.</text>
</comment>
<keyword evidence="5 9" id="KW-0822">Tryptophan biosynthesis</keyword>
<feature type="binding site" evidence="9">
    <location>
        <position position="245"/>
    </location>
    <ligand>
        <name>Mg(2+)</name>
        <dbReference type="ChEBI" id="CHEBI:18420"/>
        <label>2</label>
    </ligand>
</feature>
<dbReference type="Gene3D" id="1.20.970.10">
    <property type="entry name" value="Transferase, Pyrimidine Nucleoside Phosphorylase, Chain C"/>
    <property type="match status" value="1"/>
</dbReference>
<evidence type="ECO:0000256" key="1">
    <source>
        <dbReference type="ARBA" id="ARBA00004907"/>
    </source>
</evidence>
<name>A0A4Y6UR16_SACBS</name>
<dbReference type="InterPro" id="IPR035902">
    <property type="entry name" value="Nuc_phospho_transferase"/>
</dbReference>
<protein>
    <recommendedName>
        <fullName evidence="9">Anthranilate phosphoribosyltransferase</fullName>
        <ecNumber evidence="9">2.4.2.18</ecNumber>
    </recommendedName>
</protein>
<keyword evidence="9" id="KW-0460">Magnesium</keyword>
<evidence type="ECO:0000256" key="6">
    <source>
        <dbReference type="ARBA" id="ARBA00023141"/>
    </source>
</evidence>
<gene>
    <name evidence="9 12" type="primary">trpD</name>
    <name evidence="12" type="ORF">FFV09_00715</name>
</gene>
<feature type="domain" description="Glycosyl transferase family 3" evidence="10">
    <location>
        <begin position="93"/>
        <end position="344"/>
    </location>
</feature>
<evidence type="ECO:0000256" key="4">
    <source>
        <dbReference type="ARBA" id="ARBA00022679"/>
    </source>
</evidence>
<evidence type="ECO:0000256" key="8">
    <source>
        <dbReference type="ARBA" id="ARBA00061188"/>
    </source>
</evidence>
<comment type="cofactor">
    <cofactor evidence="9">
        <name>Mg(2+)</name>
        <dbReference type="ChEBI" id="CHEBI:18420"/>
    </cofactor>
    <text evidence="9">Binds 2 magnesium ions per monomer.</text>
</comment>
<dbReference type="InterPro" id="IPR036320">
    <property type="entry name" value="Glycosyl_Trfase_fam3_N_dom_sf"/>
</dbReference>
<feature type="binding site" evidence="9">
    <location>
        <position position="246"/>
    </location>
    <ligand>
        <name>Mg(2+)</name>
        <dbReference type="ChEBI" id="CHEBI:18420"/>
        <label>1</label>
    </ligand>
</feature>